<keyword evidence="4" id="KW-0408">Iron</keyword>
<comment type="caution">
    <text evidence="9">The sequence shown here is derived from an EMBL/GenBank/DDBJ whole genome shotgun (WGS) entry which is preliminary data.</text>
</comment>
<name>A0A840QHF5_9PSEU</name>
<dbReference type="InterPro" id="IPR006656">
    <property type="entry name" value="Mopterin_OxRdtase"/>
</dbReference>
<evidence type="ECO:0000256" key="4">
    <source>
        <dbReference type="ARBA" id="ARBA00023004"/>
    </source>
</evidence>
<evidence type="ECO:0000259" key="7">
    <source>
        <dbReference type="Pfam" id="PF00384"/>
    </source>
</evidence>
<dbReference type="Gene3D" id="3.40.228.10">
    <property type="entry name" value="Dimethylsulfoxide Reductase, domain 2"/>
    <property type="match status" value="1"/>
</dbReference>
<evidence type="ECO:0000256" key="5">
    <source>
        <dbReference type="ARBA" id="ARBA00023014"/>
    </source>
</evidence>
<keyword evidence="5" id="KW-0411">Iron-sulfur</keyword>
<reference evidence="9 10" key="1">
    <citation type="submission" date="2020-08" db="EMBL/GenBank/DDBJ databases">
        <title>Sequencing the genomes of 1000 actinobacteria strains.</title>
        <authorList>
            <person name="Klenk H.-P."/>
        </authorList>
    </citation>
    <scope>NUCLEOTIDE SEQUENCE [LARGE SCALE GENOMIC DNA]</scope>
    <source>
        <strain evidence="9 10">DSM 45584</strain>
    </source>
</reference>
<keyword evidence="2" id="KW-0479">Metal-binding</keyword>
<dbReference type="InterPro" id="IPR050123">
    <property type="entry name" value="Prok_molybdopt-oxidoreductase"/>
</dbReference>
<evidence type="ECO:0000256" key="6">
    <source>
        <dbReference type="SAM" id="MobiDB-lite"/>
    </source>
</evidence>
<evidence type="ECO:0000256" key="2">
    <source>
        <dbReference type="ARBA" id="ARBA00022723"/>
    </source>
</evidence>
<accession>A0A840QHF5</accession>
<evidence type="ECO:0000313" key="10">
    <source>
        <dbReference type="Proteomes" id="UP000584374"/>
    </source>
</evidence>
<keyword evidence="10" id="KW-1185">Reference proteome</keyword>
<dbReference type="Pfam" id="PF00384">
    <property type="entry name" value="Molybdopterin"/>
    <property type="match status" value="1"/>
</dbReference>
<dbReference type="InterPro" id="IPR006963">
    <property type="entry name" value="Mopterin_OxRdtase_4Fe-4S_dom"/>
</dbReference>
<protein>
    <submittedName>
        <fullName evidence="9">Anaerobic selenocysteine-containing dehydrogenase</fullName>
    </submittedName>
</protein>
<dbReference type="PANTHER" id="PTHR43105">
    <property type="entry name" value="RESPIRATORY NITRATE REDUCTASE"/>
    <property type="match status" value="1"/>
</dbReference>
<keyword evidence="1" id="KW-0004">4Fe-4S</keyword>
<evidence type="ECO:0000256" key="3">
    <source>
        <dbReference type="ARBA" id="ARBA00023002"/>
    </source>
</evidence>
<dbReference type="GO" id="GO:0046872">
    <property type="term" value="F:metal ion binding"/>
    <property type="evidence" value="ECO:0007669"/>
    <property type="project" value="UniProtKB-KW"/>
</dbReference>
<feature type="domain" description="Molybdopterin oxidoreductase" evidence="7">
    <location>
        <begin position="65"/>
        <end position="289"/>
    </location>
</feature>
<dbReference type="AlphaFoldDB" id="A0A840QHF5"/>
<feature type="region of interest" description="Disordered" evidence="6">
    <location>
        <begin position="1"/>
        <end position="27"/>
    </location>
</feature>
<dbReference type="Gene3D" id="2.20.25.90">
    <property type="entry name" value="ADC-like domains"/>
    <property type="match status" value="1"/>
</dbReference>
<dbReference type="GO" id="GO:0016491">
    <property type="term" value="F:oxidoreductase activity"/>
    <property type="evidence" value="ECO:0007669"/>
    <property type="project" value="UniProtKB-KW"/>
</dbReference>
<dbReference type="Gene3D" id="3.40.50.740">
    <property type="match status" value="1"/>
</dbReference>
<dbReference type="PANTHER" id="PTHR43105:SF9">
    <property type="entry name" value="NADPH-FE(3+) OXIDOREDUCTASE SUBUNIT ALPHA"/>
    <property type="match status" value="1"/>
</dbReference>
<dbReference type="SUPFAM" id="SSF53706">
    <property type="entry name" value="Formate dehydrogenase/DMSO reductase, domains 1-3"/>
    <property type="match status" value="1"/>
</dbReference>
<evidence type="ECO:0000256" key="1">
    <source>
        <dbReference type="ARBA" id="ARBA00022485"/>
    </source>
</evidence>
<feature type="domain" description="4Fe-4S Mo/W bis-MGD-type" evidence="8">
    <location>
        <begin position="12"/>
        <end position="38"/>
    </location>
</feature>
<dbReference type="Proteomes" id="UP000584374">
    <property type="component" value="Unassembled WGS sequence"/>
</dbReference>
<keyword evidence="3" id="KW-0560">Oxidoreductase</keyword>
<dbReference type="EMBL" id="JACHIW010000003">
    <property type="protein sequence ID" value="MBB5159946.1"/>
    <property type="molecule type" value="Genomic_DNA"/>
</dbReference>
<dbReference type="GO" id="GO:0051539">
    <property type="term" value="F:4 iron, 4 sulfur cluster binding"/>
    <property type="evidence" value="ECO:0007669"/>
    <property type="project" value="UniProtKB-KW"/>
</dbReference>
<proteinExistence type="predicted"/>
<dbReference type="GO" id="GO:0016020">
    <property type="term" value="C:membrane"/>
    <property type="evidence" value="ECO:0007669"/>
    <property type="project" value="TreeGrafter"/>
</dbReference>
<dbReference type="Pfam" id="PF04879">
    <property type="entry name" value="Molybdop_Fe4S4"/>
    <property type="match status" value="1"/>
</dbReference>
<gene>
    <name evidence="9" type="ORF">BJ970_007546</name>
</gene>
<evidence type="ECO:0000259" key="8">
    <source>
        <dbReference type="Pfam" id="PF04879"/>
    </source>
</evidence>
<evidence type="ECO:0000313" key="9">
    <source>
        <dbReference type="EMBL" id="MBB5159946.1"/>
    </source>
</evidence>
<sequence>MLDVADSDGTPRAVKASGDKSHPANAGRLCTKGATSAELFAASGRLRTALVRPERGAELAPQPVDEVIIETARRLRDILDKDGPDAVAFYVSGQMSLEAQYLANKLAKGYVRTNQIESNSRLCMASAGTGYKLSLGADGPPGSYEDFDHADVFFVIGANMADCHPILFLRLMDRVKAGSKLIVVDPRRTATADKADLFLQIKPGTDLALLNGLLHLLVANGQIDTEFIAETTEGWEEMPAFLADYPAARVAEITGIPEADICRAAEWSGAAGNWMSCWTMGLNQSTHGT</sequence>
<organism evidence="9 10">
    <name type="scientific">Saccharopolyspora phatthalungensis</name>
    <dbReference type="NCBI Taxonomy" id="664693"/>
    <lineage>
        <taxon>Bacteria</taxon>
        <taxon>Bacillati</taxon>
        <taxon>Actinomycetota</taxon>
        <taxon>Actinomycetes</taxon>
        <taxon>Pseudonocardiales</taxon>
        <taxon>Pseudonocardiaceae</taxon>
        <taxon>Saccharopolyspora</taxon>
    </lineage>
</organism>